<evidence type="ECO:0000313" key="3">
    <source>
        <dbReference type="EMBL" id="KAK8891707.1"/>
    </source>
</evidence>
<protein>
    <recommendedName>
        <fullName evidence="1">DNA-directed RNA polymerase III subunit RPC3</fullName>
        <shortName evidence="1">RNA polymerase III subunit C3</shortName>
    </recommendedName>
</protein>
<comment type="similarity">
    <text evidence="1">Belongs to the eukaryotic RPC3/POLR3C RNA polymerase subunit family.</text>
</comment>
<accession>A0ABR2KMR4</accession>
<keyword evidence="1" id="KW-0539">Nucleus</keyword>
<comment type="subunit">
    <text evidence="1">Component of the RNA polymerase III (Pol III) complex consisting of 17 subunits.</text>
</comment>
<keyword evidence="1" id="KW-0240">DNA-directed RNA polymerase</keyword>
<feature type="region of interest" description="Disordered" evidence="2">
    <location>
        <begin position="189"/>
        <end position="209"/>
    </location>
</feature>
<keyword evidence="1" id="KW-0804">Transcription</keyword>
<keyword evidence="4" id="KW-1185">Reference proteome</keyword>
<dbReference type="Gene3D" id="1.10.10.10">
    <property type="entry name" value="Winged helix-like DNA-binding domain superfamily/Winged helix DNA-binding domain"/>
    <property type="match status" value="1"/>
</dbReference>
<dbReference type="InterPro" id="IPR039748">
    <property type="entry name" value="RPC3"/>
</dbReference>
<reference evidence="3 4" key="1">
    <citation type="submission" date="2024-04" db="EMBL/GenBank/DDBJ databases">
        <title>Tritrichomonas musculus Genome.</title>
        <authorList>
            <person name="Alves-Ferreira E."/>
            <person name="Grigg M."/>
            <person name="Lorenzi H."/>
            <person name="Galac M."/>
        </authorList>
    </citation>
    <scope>NUCLEOTIDE SEQUENCE [LARGE SCALE GENOMIC DNA]</scope>
    <source>
        <strain evidence="3 4">EAF2021</strain>
    </source>
</reference>
<evidence type="ECO:0000256" key="2">
    <source>
        <dbReference type="SAM" id="MobiDB-lite"/>
    </source>
</evidence>
<proteinExistence type="inferred from homology"/>
<dbReference type="PANTHER" id="PTHR12949">
    <property type="entry name" value="RNA POLYMERASE III DNA DIRECTED -RELATED"/>
    <property type="match status" value="1"/>
</dbReference>
<evidence type="ECO:0000313" key="4">
    <source>
        <dbReference type="Proteomes" id="UP001470230"/>
    </source>
</evidence>
<comment type="caution">
    <text evidence="3">The sequence shown here is derived from an EMBL/GenBank/DDBJ whole genome shotgun (WGS) entry which is preliminary data.</text>
</comment>
<dbReference type="EMBL" id="JAPFFF010000004">
    <property type="protein sequence ID" value="KAK8891707.1"/>
    <property type="molecule type" value="Genomic_DNA"/>
</dbReference>
<name>A0ABR2KMR4_9EUKA</name>
<gene>
    <name evidence="3" type="ORF">M9Y10_028927</name>
</gene>
<feature type="compositionally biased region" description="Polar residues" evidence="2">
    <location>
        <begin position="192"/>
        <end position="209"/>
    </location>
</feature>
<dbReference type="InterPro" id="IPR036388">
    <property type="entry name" value="WH-like_DNA-bd_sf"/>
</dbReference>
<organism evidence="3 4">
    <name type="scientific">Tritrichomonas musculus</name>
    <dbReference type="NCBI Taxonomy" id="1915356"/>
    <lineage>
        <taxon>Eukaryota</taxon>
        <taxon>Metamonada</taxon>
        <taxon>Parabasalia</taxon>
        <taxon>Tritrichomonadida</taxon>
        <taxon>Tritrichomonadidae</taxon>
        <taxon>Tritrichomonas</taxon>
    </lineage>
</organism>
<comment type="subcellular location">
    <subcellularLocation>
        <location evidence="1">Nucleus</location>
    </subcellularLocation>
</comment>
<sequence>MSIGGVKQRLLNEIISFLFGEPAAIVAEAIERCGPCPIGLVAQVTNFPLEDAKTVALSMYLHGVVNITREGSQTFLSISSLPAFILSAPSILIDQIEEQYQKPSYCETLKLILFHGIIEYTPPNNDKSKKKKVKAISPQIDLPDGFQETVDELIEIGILSRRVVECESFSTCDVFSLMRRIENLNLSKKRTNNANSTQDLGTNRPSESAKSMKITDNTYSLTINWNGVASFLRGRYLVQFSQTLPNLNGTKYMKLIECIIGLSHCGDYTNFQRMMSKDDDNIRTDVVSYPHLEYSSLSRVYTPSQDDDLFTLLDTISESQMNFMCSRDGTYWELTTPKSIRAFQIQHIESFLKQDFSAYHCQCFNSLRKLGVADTHQIEGDALLSEKDARSTMYALCRFGFAQMQSIPRSSADKMINPKSIFAFRYDEEAAIEGYRFIIGEHARRYLSKISELHKEYEQNEQMEAGNMTAAKANEKKEKHLYYFNASYSKALSAFILFAEM</sequence>
<evidence type="ECO:0000256" key="1">
    <source>
        <dbReference type="RuleBase" id="RU367076"/>
    </source>
</evidence>
<dbReference type="PANTHER" id="PTHR12949:SF0">
    <property type="entry name" value="DNA-DIRECTED RNA POLYMERASE III SUBUNIT RPC3"/>
    <property type="match status" value="1"/>
</dbReference>
<dbReference type="Proteomes" id="UP001470230">
    <property type="component" value="Unassembled WGS sequence"/>
</dbReference>
<comment type="function">
    <text evidence="1">DNA-dependent RNA polymerase catalyzes the transcription of DNA into RNA using the four ribonucleoside triphosphates as substrates. Specific core component of RNA polymerase III which synthesizes small RNAs, such as 5S rRNA and tRNAs.</text>
</comment>